<protein>
    <recommendedName>
        <fullName evidence="5">Outer membrane protein beta-barrel domain-containing protein</fullName>
    </recommendedName>
</protein>
<evidence type="ECO:0000313" key="4">
    <source>
        <dbReference type="Proteomes" id="UP001500067"/>
    </source>
</evidence>
<proteinExistence type="predicted"/>
<dbReference type="EMBL" id="BAABFA010000004">
    <property type="protein sequence ID" value="GAA4460261.1"/>
    <property type="molecule type" value="Genomic_DNA"/>
</dbReference>
<organism evidence="3 4">
    <name type="scientific">Nemorincola caseinilytica</name>
    <dbReference type="NCBI Taxonomy" id="2054315"/>
    <lineage>
        <taxon>Bacteria</taxon>
        <taxon>Pseudomonadati</taxon>
        <taxon>Bacteroidota</taxon>
        <taxon>Chitinophagia</taxon>
        <taxon>Chitinophagales</taxon>
        <taxon>Chitinophagaceae</taxon>
        <taxon>Nemorincola</taxon>
    </lineage>
</organism>
<reference evidence="4" key="1">
    <citation type="journal article" date="2019" name="Int. J. Syst. Evol. Microbiol.">
        <title>The Global Catalogue of Microorganisms (GCM) 10K type strain sequencing project: providing services to taxonomists for standard genome sequencing and annotation.</title>
        <authorList>
            <consortium name="The Broad Institute Genomics Platform"/>
            <consortium name="The Broad Institute Genome Sequencing Center for Infectious Disease"/>
            <person name="Wu L."/>
            <person name="Ma J."/>
        </authorList>
    </citation>
    <scope>NUCLEOTIDE SEQUENCE [LARGE SCALE GENOMIC DNA]</scope>
    <source>
        <strain evidence="4">JCM 32105</strain>
    </source>
</reference>
<evidence type="ECO:0000313" key="3">
    <source>
        <dbReference type="EMBL" id="GAA4460261.1"/>
    </source>
</evidence>
<sequence>MQINTIFTVKIHSLTINTKKQKMKKLLVAAFSMLLFNAAYAQDNSDDDGILNERIGLDGSPKPGGHDDGPHHGHWNHLTTLALSPFQYTENGVGVGLSYERALDHEGIISAYMPVIASFNVRNNNNNNYYNYYGNYNRGTDYMFYAMPGVKFYPTGMGKVKYALGPNAVVGYGRRSNYGYADPYYYTYSGTSIYYPPSYYTSNRFILGMMLNNSLNVNATPHLYIGAEMGFGFTYLDMNTRYNYNEGMKFLTQGSFKIGYTF</sequence>
<name>A0ABP8N2N3_9BACT</name>
<evidence type="ECO:0000256" key="2">
    <source>
        <dbReference type="SAM" id="SignalP"/>
    </source>
</evidence>
<keyword evidence="4" id="KW-1185">Reference proteome</keyword>
<gene>
    <name evidence="3" type="ORF">GCM10023093_02600</name>
</gene>
<accession>A0ABP8N2N3</accession>
<feature type="chain" id="PRO_5046061010" description="Outer membrane protein beta-barrel domain-containing protein" evidence="2">
    <location>
        <begin position="42"/>
        <end position="262"/>
    </location>
</feature>
<feature type="region of interest" description="Disordered" evidence="1">
    <location>
        <begin position="51"/>
        <end position="71"/>
    </location>
</feature>
<keyword evidence="2" id="KW-0732">Signal</keyword>
<evidence type="ECO:0008006" key="5">
    <source>
        <dbReference type="Google" id="ProtNLM"/>
    </source>
</evidence>
<evidence type="ECO:0000256" key="1">
    <source>
        <dbReference type="SAM" id="MobiDB-lite"/>
    </source>
</evidence>
<dbReference type="Proteomes" id="UP001500067">
    <property type="component" value="Unassembled WGS sequence"/>
</dbReference>
<feature type="signal peptide" evidence="2">
    <location>
        <begin position="1"/>
        <end position="41"/>
    </location>
</feature>
<comment type="caution">
    <text evidence="3">The sequence shown here is derived from an EMBL/GenBank/DDBJ whole genome shotgun (WGS) entry which is preliminary data.</text>
</comment>